<protein>
    <submittedName>
        <fullName evidence="2">Uncharacterized protein</fullName>
    </submittedName>
</protein>
<feature type="transmembrane region" description="Helical" evidence="1">
    <location>
        <begin position="20"/>
        <end position="43"/>
    </location>
</feature>
<dbReference type="EMBL" id="MLBY01000002">
    <property type="protein sequence ID" value="MEE7455555.1"/>
    <property type="molecule type" value="Genomic_DNA"/>
</dbReference>
<keyword evidence="1" id="KW-0472">Membrane</keyword>
<evidence type="ECO:0000313" key="2">
    <source>
        <dbReference type="EMBL" id="MEE7455555.1"/>
    </source>
</evidence>
<keyword evidence="1" id="KW-1133">Transmembrane helix</keyword>
<gene>
    <name evidence="2" type="ORF">MRSR164_01595</name>
</gene>
<keyword evidence="1" id="KW-0812">Transmembrane</keyword>
<proteinExistence type="predicted"/>
<comment type="caution">
    <text evidence="2">The sequence shown here is derived from an EMBL/GenBank/DDBJ whole genome shotgun (WGS) entry which is preliminary data.</text>
</comment>
<organism evidence="2 3">
    <name type="scientific">Methylobacterium radiotolerans</name>
    <dbReference type="NCBI Taxonomy" id="31998"/>
    <lineage>
        <taxon>Bacteria</taxon>
        <taxon>Pseudomonadati</taxon>
        <taxon>Pseudomonadota</taxon>
        <taxon>Alphaproteobacteria</taxon>
        <taxon>Hyphomicrobiales</taxon>
        <taxon>Methylobacteriaceae</taxon>
        <taxon>Methylobacterium</taxon>
    </lineage>
</organism>
<name>A0ABU7T4T5_9HYPH</name>
<keyword evidence="3" id="KW-1185">Reference proteome</keyword>
<evidence type="ECO:0000256" key="1">
    <source>
        <dbReference type="SAM" id="Phobius"/>
    </source>
</evidence>
<sequence>MQDRDPLWYDRAEPEEEPGFLLRTAAILFVGVSELYGLPYRLCRMVGDRFVRRVFRPDPRS</sequence>
<dbReference type="Proteomes" id="UP001349262">
    <property type="component" value="Unassembled WGS sequence"/>
</dbReference>
<accession>A0ABU7T4T5</accession>
<reference evidence="2 3" key="1">
    <citation type="journal article" date="2012" name="Genet. Mol. Biol.">
        <title>Analysis of 16S rRNA and mxaF genes revealing insights into Methylobacterium niche-specific plant association.</title>
        <authorList>
            <person name="Dourado M.N."/>
            <person name="Andreote F.D."/>
            <person name="Dini-Andreote F."/>
            <person name="Conti R."/>
            <person name="Araujo J.M."/>
            <person name="Araujo W.L."/>
        </authorList>
    </citation>
    <scope>NUCLEOTIDE SEQUENCE [LARGE SCALE GENOMIC DNA]</scope>
    <source>
        <strain evidence="2 3">SR1.6/4</strain>
    </source>
</reference>
<evidence type="ECO:0000313" key="3">
    <source>
        <dbReference type="Proteomes" id="UP001349262"/>
    </source>
</evidence>